<sequence length="144" mass="16610">MNLSPDAIAQFYTDYEQRDARATRRSRRTKQTKVTPSPSPKRPLVGLKFKALPSLKEMKKRGGGGKVEVERIDPESLIFPEDEEEVETEVETDVEMEVETELESEDEEMVDTDQAMCDAQLYREMKERSEVKVVKGKKRARGRK</sequence>
<proteinExistence type="predicted"/>
<feature type="region of interest" description="Disordered" evidence="1">
    <location>
        <begin position="1"/>
        <end position="45"/>
    </location>
</feature>
<evidence type="ECO:0000313" key="3">
    <source>
        <dbReference type="Proteomes" id="UP000275078"/>
    </source>
</evidence>
<gene>
    <name evidence="2" type="ORF">BJ508DRAFT_410185</name>
</gene>
<organism evidence="2 3">
    <name type="scientific">Ascobolus immersus RN42</name>
    <dbReference type="NCBI Taxonomy" id="1160509"/>
    <lineage>
        <taxon>Eukaryota</taxon>
        <taxon>Fungi</taxon>
        <taxon>Dikarya</taxon>
        <taxon>Ascomycota</taxon>
        <taxon>Pezizomycotina</taxon>
        <taxon>Pezizomycetes</taxon>
        <taxon>Pezizales</taxon>
        <taxon>Ascobolaceae</taxon>
        <taxon>Ascobolus</taxon>
    </lineage>
</organism>
<evidence type="ECO:0000313" key="2">
    <source>
        <dbReference type="EMBL" id="RPA87415.1"/>
    </source>
</evidence>
<name>A0A3N4IMR5_ASCIM</name>
<protein>
    <submittedName>
        <fullName evidence="2">Uncharacterized protein</fullName>
    </submittedName>
</protein>
<reference evidence="2 3" key="1">
    <citation type="journal article" date="2018" name="Nat. Ecol. Evol.">
        <title>Pezizomycetes genomes reveal the molecular basis of ectomycorrhizal truffle lifestyle.</title>
        <authorList>
            <person name="Murat C."/>
            <person name="Payen T."/>
            <person name="Noel B."/>
            <person name="Kuo A."/>
            <person name="Morin E."/>
            <person name="Chen J."/>
            <person name="Kohler A."/>
            <person name="Krizsan K."/>
            <person name="Balestrini R."/>
            <person name="Da Silva C."/>
            <person name="Montanini B."/>
            <person name="Hainaut M."/>
            <person name="Levati E."/>
            <person name="Barry K.W."/>
            <person name="Belfiori B."/>
            <person name="Cichocki N."/>
            <person name="Clum A."/>
            <person name="Dockter R.B."/>
            <person name="Fauchery L."/>
            <person name="Guy J."/>
            <person name="Iotti M."/>
            <person name="Le Tacon F."/>
            <person name="Lindquist E.A."/>
            <person name="Lipzen A."/>
            <person name="Malagnac F."/>
            <person name="Mello A."/>
            <person name="Molinier V."/>
            <person name="Miyauchi S."/>
            <person name="Poulain J."/>
            <person name="Riccioni C."/>
            <person name="Rubini A."/>
            <person name="Sitrit Y."/>
            <person name="Splivallo R."/>
            <person name="Traeger S."/>
            <person name="Wang M."/>
            <person name="Zifcakova L."/>
            <person name="Wipf D."/>
            <person name="Zambonelli A."/>
            <person name="Paolocci F."/>
            <person name="Nowrousian M."/>
            <person name="Ottonello S."/>
            <person name="Baldrian P."/>
            <person name="Spatafora J.W."/>
            <person name="Henrissat B."/>
            <person name="Nagy L.G."/>
            <person name="Aury J.M."/>
            <person name="Wincker P."/>
            <person name="Grigoriev I.V."/>
            <person name="Bonfante P."/>
            <person name="Martin F.M."/>
        </authorList>
    </citation>
    <scope>NUCLEOTIDE SEQUENCE [LARGE SCALE GENOMIC DNA]</scope>
    <source>
        <strain evidence="2 3">RN42</strain>
    </source>
</reference>
<dbReference type="EMBL" id="ML119646">
    <property type="protein sequence ID" value="RPA87415.1"/>
    <property type="molecule type" value="Genomic_DNA"/>
</dbReference>
<dbReference type="AlphaFoldDB" id="A0A3N4IMR5"/>
<keyword evidence="3" id="KW-1185">Reference proteome</keyword>
<dbReference type="Proteomes" id="UP000275078">
    <property type="component" value="Unassembled WGS sequence"/>
</dbReference>
<evidence type="ECO:0000256" key="1">
    <source>
        <dbReference type="SAM" id="MobiDB-lite"/>
    </source>
</evidence>
<accession>A0A3N4IMR5</accession>